<dbReference type="PANTHER" id="PTHR33542:SF5">
    <property type="entry name" value="FERROCHELATASE CHE1"/>
    <property type="match status" value="1"/>
</dbReference>
<dbReference type="AlphaFoldDB" id="A0A1H6E7M7"/>
<accession>A0A1I1S526</accession>
<keyword evidence="5" id="KW-1185">Reference proteome</keyword>
<organism evidence="3 6">
    <name type="scientific">Saccharopolyspora kobensis</name>
    <dbReference type="NCBI Taxonomy" id="146035"/>
    <lineage>
        <taxon>Bacteria</taxon>
        <taxon>Bacillati</taxon>
        <taxon>Actinomycetota</taxon>
        <taxon>Actinomycetes</taxon>
        <taxon>Pseudonocardiales</taxon>
        <taxon>Pseudonocardiaceae</taxon>
        <taxon>Saccharopolyspora</taxon>
    </lineage>
</organism>
<accession>A0A1H6E7M7</accession>
<dbReference type="CDD" id="cd03416">
    <property type="entry name" value="CbiX_SirB_N"/>
    <property type="match status" value="1"/>
</dbReference>
<sequence>MTAPLVAVAHGSRDPRSAATIHALLDVVRAKRPDLDVRVAFLDLSAPRLGDVLSAVHGDGHDTAVVVPLLLGRAFHARVDVPAAVAEAERRHPRLQVRVSDVLGPDPRLDAAAWRRLLEAGADPEDPELGVLLAGAGSSHAPANQLVADVAERWQEKTSWAGAMATFAAAADPAVPAAIERLRARGARRIAVASWFLAPGLLPDRITAQARAHAQSPVIATPMADDEDLAELITTRHAEALGTPHLSVAL</sequence>
<evidence type="ECO:0000313" key="4">
    <source>
        <dbReference type="EMBL" id="SFD41611.1"/>
    </source>
</evidence>
<dbReference type="EMBL" id="FOME01000004">
    <property type="protein sequence ID" value="SFD41611.1"/>
    <property type="molecule type" value="Genomic_DNA"/>
</dbReference>
<dbReference type="SMR" id="A0A1H6E7M7"/>
<dbReference type="GO" id="GO:0016829">
    <property type="term" value="F:lyase activity"/>
    <property type="evidence" value="ECO:0007669"/>
    <property type="project" value="UniProtKB-KW"/>
</dbReference>
<reference evidence="5 6" key="1">
    <citation type="submission" date="2016-10" db="EMBL/GenBank/DDBJ databases">
        <authorList>
            <person name="Varghese N."/>
            <person name="Submissions S."/>
        </authorList>
    </citation>
    <scope>NUCLEOTIDE SEQUENCE [LARGE SCALE GENOMIC DNA]</scope>
    <source>
        <strain evidence="6">ATCC 20501</strain>
        <strain evidence="4 5">CGMCC 4.3529</strain>
    </source>
</reference>
<keyword evidence="1" id="KW-0479">Metal-binding</keyword>
<evidence type="ECO:0000313" key="6">
    <source>
        <dbReference type="Proteomes" id="UP000236729"/>
    </source>
</evidence>
<evidence type="ECO:0000256" key="2">
    <source>
        <dbReference type="ARBA" id="ARBA00023239"/>
    </source>
</evidence>
<proteinExistence type="predicted"/>
<dbReference type="Gene3D" id="3.40.50.1400">
    <property type="match status" value="2"/>
</dbReference>
<dbReference type="Proteomes" id="UP000236729">
    <property type="component" value="Unassembled WGS sequence"/>
</dbReference>
<dbReference type="EMBL" id="FNVB01000009">
    <property type="protein sequence ID" value="SEG92954.1"/>
    <property type="molecule type" value="Genomic_DNA"/>
</dbReference>
<dbReference type="Pfam" id="PF01903">
    <property type="entry name" value="CbiX"/>
    <property type="match status" value="2"/>
</dbReference>
<evidence type="ECO:0000256" key="1">
    <source>
        <dbReference type="ARBA" id="ARBA00022723"/>
    </source>
</evidence>
<evidence type="ECO:0000313" key="3">
    <source>
        <dbReference type="EMBL" id="SEG92954.1"/>
    </source>
</evidence>
<dbReference type="InterPro" id="IPR050963">
    <property type="entry name" value="Sirohydro_Cobaltochel/CbiX"/>
</dbReference>
<evidence type="ECO:0000313" key="5">
    <source>
        <dbReference type="Proteomes" id="UP000199690"/>
    </source>
</evidence>
<dbReference type="Proteomes" id="UP000199690">
    <property type="component" value="Unassembled WGS sequence"/>
</dbReference>
<dbReference type="SUPFAM" id="SSF53800">
    <property type="entry name" value="Chelatase"/>
    <property type="match status" value="1"/>
</dbReference>
<dbReference type="InterPro" id="IPR002762">
    <property type="entry name" value="CbiX-like"/>
</dbReference>
<protein>
    <submittedName>
        <fullName evidence="3">Sirohydrochlorin ferrochelatase</fullName>
    </submittedName>
</protein>
<gene>
    <name evidence="3" type="ORF">SAMN02982929_05699</name>
    <name evidence="4" type="ORF">SAMN05216506_104228</name>
</gene>
<reference evidence="3" key="2">
    <citation type="submission" date="2016-10" db="EMBL/GenBank/DDBJ databases">
        <authorList>
            <person name="de Groot N.N."/>
        </authorList>
    </citation>
    <scope>NUCLEOTIDE SEQUENCE [LARGE SCALE GENOMIC DNA]</scope>
    <source>
        <strain evidence="3">ATCC 20501</strain>
    </source>
</reference>
<keyword evidence="2" id="KW-0456">Lyase</keyword>
<dbReference type="RefSeq" id="WP_093351681.1">
    <property type="nucleotide sequence ID" value="NZ_FNVB01000009.1"/>
</dbReference>
<name>A0A1H6E7M7_9PSEU</name>
<dbReference type="GO" id="GO:0046872">
    <property type="term" value="F:metal ion binding"/>
    <property type="evidence" value="ECO:0007669"/>
    <property type="project" value="UniProtKB-KW"/>
</dbReference>
<dbReference type="PANTHER" id="PTHR33542">
    <property type="entry name" value="SIROHYDROCHLORIN FERROCHELATASE, CHLOROPLASTIC"/>
    <property type="match status" value="1"/>
</dbReference>